<dbReference type="EMBL" id="FUYR01000006">
    <property type="protein sequence ID" value="SKB92332.1"/>
    <property type="molecule type" value="Genomic_DNA"/>
</dbReference>
<dbReference type="GO" id="GO:0008168">
    <property type="term" value="F:methyltransferase activity"/>
    <property type="evidence" value="ECO:0007669"/>
    <property type="project" value="UniProtKB-KW"/>
</dbReference>
<evidence type="ECO:0000259" key="1">
    <source>
        <dbReference type="Pfam" id="PF13649"/>
    </source>
</evidence>
<feature type="domain" description="Methyltransferase" evidence="1">
    <location>
        <begin position="49"/>
        <end position="144"/>
    </location>
</feature>
<accession>A0A1T5F824</accession>
<dbReference type="STRING" id="572036.SAMN05661099_3507"/>
<dbReference type="Proteomes" id="UP000189981">
    <property type="component" value="Unassembled WGS sequence"/>
</dbReference>
<protein>
    <submittedName>
        <fullName evidence="2">Phospholipid N-methyltransferase</fullName>
    </submittedName>
</protein>
<dbReference type="InterPro" id="IPR029063">
    <property type="entry name" value="SAM-dependent_MTases_sf"/>
</dbReference>
<gene>
    <name evidence="2" type="ORF">SAMN05661099_3507</name>
</gene>
<dbReference type="AlphaFoldDB" id="A0A1T5F824"/>
<dbReference type="Gene3D" id="3.40.50.150">
    <property type="entry name" value="Vaccinia Virus protein VP39"/>
    <property type="match status" value="1"/>
</dbReference>
<proteinExistence type="predicted"/>
<dbReference type="CDD" id="cd02440">
    <property type="entry name" value="AdoMet_MTases"/>
    <property type="match status" value="1"/>
</dbReference>
<dbReference type="InterPro" id="IPR041698">
    <property type="entry name" value="Methyltransf_25"/>
</dbReference>
<reference evidence="3" key="1">
    <citation type="submission" date="2017-02" db="EMBL/GenBank/DDBJ databases">
        <authorList>
            <person name="Varghese N."/>
            <person name="Submissions S."/>
        </authorList>
    </citation>
    <scope>NUCLEOTIDE SEQUENCE [LARGE SCALE GENOMIC DNA]</scope>
    <source>
        <strain evidence="3">DSM 22385</strain>
    </source>
</reference>
<keyword evidence="3" id="KW-1185">Reference proteome</keyword>
<name>A0A1T5F824_9SPHI</name>
<dbReference type="GO" id="GO:0032259">
    <property type="term" value="P:methylation"/>
    <property type="evidence" value="ECO:0007669"/>
    <property type="project" value="UniProtKB-KW"/>
</dbReference>
<evidence type="ECO:0000313" key="3">
    <source>
        <dbReference type="Proteomes" id="UP000189981"/>
    </source>
</evidence>
<dbReference type="OrthoDB" id="9805585at2"/>
<sequence>MQSNEILMKTFLKEALKNIRQTGSVIESSAHLSDMMLNDIAFGKNLHFVELGAGTGAMTRSLLNKMSPCSRLTSFEINPQLFDKLNKFNDARLVNVNDTATRLSDYVSDQSVDYIISGLPLANIRVSEKTGILDACIRILKPYGSYIQFQYSLNDFRLLKRTFADVNCDFTLRNFPPAFVYYARK</sequence>
<evidence type="ECO:0000313" key="2">
    <source>
        <dbReference type="EMBL" id="SKB92332.1"/>
    </source>
</evidence>
<dbReference type="SUPFAM" id="SSF53335">
    <property type="entry name" value="S-adenosyl-L-methionine-dependent methyltransferases"/>
    <property type="match status" value="1"/>
</dbReference>
<keyword evidence="2" id="KW-0808">Transferase</keyword>
<dbReference type="Pfam" id="PF13649">
    <property type="entry name" value="Methyltransf_25"/>
    <property type="match status" value="1"/>
</dbReference>
<organism evidence="2 3">
    <name type="scientific">Daejeonella lutea</name>
    <dbReference type="NCBI Taxonomy" id="572036"/>
    <lineage>
        <taxon>Bacteria</taxon>
        <taxon>Pseudomonadati</taxon>
        <taxon>Bacteroidota</taxon>
        <taxon>Sphingobacteriia</taxon>
        <taxon>Sphingobacteriales</taxon>
        <taxon>Sphingobacteriaceae</taxon>
        <taxon>Daejeonella</taxon>
    </lineage>
</organism>
<keyword evidence="2" id="KW-0489">Methyltransferase</keyword>